<dbReference type="PANTHER" id="PTHR43280">
    <property type="entry name" value="ARAC-FAMILY TRANSCRIPTIONAL REGULATOR"/>
    <property type="match status" value="1"/>
</dbReference>
<keyword evidence="1" id="KW-0805">Transcription regulation</keyword>
<accession>A0A1M5EPB0</accession>
<dbReference type="InterPro" id="IPR020449">
    <property type="entry name" value="Tscrpt_reg_AraC-type_HTH"/>
</dbReference>
<dbReference type="Pfam" id="PF13185">
    <property type="entry name" value="GAF_2"/>
    <property type="match status" value="1"/>
</dbReference>
<dbReference type="PROSITE" id="PS01124">
    <property type="entry name" value="HTH_ARAC_FAMILY_2"/>
    <property type="match status" value="1"/>
</dbReference>
<gene>
    <name evidence="5" type="ORF">SAMN05443144_113122</name>
</gene>
<organism evidence="5 6">
    <name type="scientific">Fodinibius roseus</name>
    <dbReference type="NCBI Taxonomy" id="1194090"/>
    <lineage>
        <taxon>Bacteria</taxon>
        <taxon>Pseudomonadati</taxon>
        <taxon>Balneolota</taxon>
        <taxon>Balneolia</taxon>
        <taxon>Balneolales</taxon>
        <taxon>Balneolaceae</taxon>
        <taxon>Fodinibius</taxon>
    </lineage>
</organism>
<dbReference type="Proteomes" id="UP000184041">
    <property type="component" value="Unassembled WGS sequence"/>
</dbReference>
<dbReference type="Gene3D" id="1.10.10.60">
    <property type="entry name" value="Homeodomain-like"/>
    <property type="match status" value="2"/>
</dbReference>
<dbReference type="SMART" id="SM00065">
    <property type="entry name" value="GAF"/>
    <property type="match status" value="1"/>
</dbReference>
<dbReference type="InterPro" id="IPR029016">
    <property type="entry name" value="GAF-like_dom_sf"/>
</dbReference>
<dbReference type="SUPFAM" id="SSF46689">
    <property type="entry name" value="Homeodomain-like"/>
    <property type="match status" value="1"/>
</dbReference>
<evidence type="ECO:0000256" key="2">
    <source>
        <dbReference type="ARBA" id="ARBA00023125"/>
    </source>
</evidence>
<dbReference type="Gene3D" id="3.30.450.40">
    <property type="match status" value="1"/>
</dbReference>
<name>A0A1M5EPB0_9BACT</name>
<keyword evidence="3" id="KW-0804">Transcription</keyword>
<dbReference type="Pfam" id="PF12833">
    <property type="entry name" value="HTH_18"/>
    <property type="match status" value="1"/>
</dbReference>
<dbReference type="RefSeq" id="WP_073064989.1">
    <property type="nucleotide sequence ID" value="NZ_FQUS01000013.1"/>
</dbReference>
<dbReference type="EMBL" id="FQUS01000013">
    <property type="protein sequence ID" value="SHF81059.1"/>
    <property type="molecule type" value="Genomic_DNA"/>
</dbReference>
<dbReference type="GO" id="GO:0003700">
    <property type="term" value="F:DNA-binding transcription factor activity"/>
    <property type="evidence" value="ECO:0007669"/>
    <property type="project" value="InterPro"/>
</dbReference>
<evidence type="ECO:0000256" key="1">
    <source>
        <dbReference type="ARBA" id="ARBA00023015"/>
    </source>
</evidence>
<dbReference type="AlphaFoldDB" id="A0A1M5EPB0"/>
<evidence type="ECO:0000259" key="4">
    <source>
        <dbReference type="PROSITE" id="PS01124"/>
    </source>
</evidence>
<protein>
    <submittedName>
        <fullName evidence="5">AraC-type DNA-binding protein</fullName>
    </submittedName>
</protein>
<dbReference type="STRING" id="1194090.SAMN05443144_113122"/>
<evidence type="ECO:0000313" key="6">
    <source>
        <dbReference type="Proteomes" id="UP000184041"/>
    </source>
</evidence>
<dbReference type="GO" id="GO:0043565">
    <property type="term" value="F:sequence-specific DNA binding"/>
    <property type="evidence" value="ECO:0007669"/>
    <property type="project" value="InterPro"/>
</dbReference>
<dbReference type="PANTHER" id="PTHR43280:SF29">
    <property type="entry name" value="ARAC-FAMILY TRANSCRIPTIONAL REGULATOR"/>
    <property type="match status" value="1"/>
</dbReference>
<proteinExistence type="predicted"/>
<dbReference type="OrthoDB" id="1096411at2"/>
<dbReference type="InterPro" id="IPR003018">
    <property type="entry name" value="GAF"/>
</dbReference>
<sequence length="311" mass="35369">MEKTDYRILGLNKVFSEKDLANIDDSQVYVISILSYFATSLFDKTKKEDVLWDITENCISQLNLEDCVIYLLDRDKKLLIQKAAYGNKDRGERKILNPITIPLGKGIVGHVAASGKPEIISDVTQDPRYILDDVQRGAEVTVPLLIGNEVIGVIDSEHSKKAFFTLNHLFLLELIAQLTVKKLAHIIQNKKDSFTNDNAYYKQFCYLVEKEKIYMDENLSLSSVAEQLNISTNYLSQLINNLSSCSFPDFINRYRVEEAKSCLIHPDFTNYTIAAIGLESGFNSKSAFYSAFKKYTGITPTEYREKHKNIS</sequence>
<evidence type="ECO:0000313" key="5">
    <source>
        <dbReference type="EMBL" id="SHF81059.1"/>
    </source>
</evidence>
<keyword evidence="6" id="KW-1185">Reference proteome</keyword>
<keyword evidence="2 5" id="KW-0238">DNA-binding</keyword>
<dbReference type="SMART" id="SM00342">
    <property type="entry name" value="HTH_ARAC"/>
    <property type="match status" value="1"/>
</dbReference>
<reference evidence="5 6" key="1">
    <citation type="submission" date="2016-11" db="EMBL/GenBank/DDBJ databases">
        <authorList>
            <person name="Jaros S."/>
            <person name="Januszkiewicz K."/>
            <person name="Wedrychowicz H."/>
        </authorList>
    </citation>
    <scope>NUCLEOTIDE SEQUENCE [LARGE SCALE GENOMIC DNA]</scope>
    <source>
        <strain evidence="5 6">DSM 21986</strain>
    </source>
</reference>
<dbReference type="InterPro" id="IPR018062">
    <property type="entry name" value="HTH_AraC-typ_CS"/>
</dbReference>
<dbReference type="PRINTS" id="PR00032">
    <property type="entry name" value="HTHARAC"/>
</dbReference>
<evidence type="ECO:0000256" key="3">
    <source>
        <dbReference type="ARBA" id="ARBA00023163"/>
    </source>
</evidence>
<dbReference type="SUPFAM" id="SSF55781">
    <property type="entry name" value="GAF domain-like"/>
    <property type="match status" value="1"/>
</dbReference>
<dbReference type="InterPro" id="IPR009057">
    <property type="entry name" value="Homeodomain-like_sf"/>
</dbReference>
<dbReference type="PROSITE" id="PS00041">
    <property type="entry name" value="HTH_ARAC_FAMILY_1"/>
    <property type="match status" value="1"/>
</dbReference>
<dbReference type="InterPro" id="IPR018060">
    <property type="entry name" value="HTH_AraC"/>
</dbReference>
<feature type="domain" description="HTH araC/xylS-type" evidence="4">
    <location>
        <begin position="215"/>
        <end position="306"/>
    </location>
</feature>